<sequence length="152" mass="16413">MDVTPLPQSQSVQNWEHNISFTSTISLTPHARLLGVILNSDLSFQPHIQSLSTNSLSGYFCLVTATPSLSVLHGCYFQSQPSVDCFLLLPIPPPASFLVLQPSLPIPPPASFIVLHPFLPIPPLASVWCPPPLSANPSTSFIHCPPPFLPIA</sequence>
<organism evidence="1 2">
    <name type="scientific">Staurois parvus</name>
    <dbReference type="NCBI Taxonomy" id="386267"/>
    <lineage>
        <taxon>Eukaryota</taxon>
        <taxon>Metazoa</taxon>
        <taxon>Chordata</taxon>
        <taxon>Craniata</taxon>
        <taxon>Vertebrata</taxon>
        <taxon>Euteleostomi</taxon>
        <taxon>Amphibia</taxon>
        <taxon>Batrachia</taxon>
        <taxon>Anura</taxon>
        <taxon>Neobatrachia</taxon>
        <taxon>Ranoidea</taxon>
        <taxon>Ranidae</taxon>
        <taxon>Staurois</taxon>
    </lineage>
</organism>
<proteinExistence type="predicted"/>
<comment type="caution">
    <text evidence="1">The sequence shown here is derived from an EMBL/GenBank/DDBJ whole genome shotgun (WGS) entry which is preliminary data.</text>
</comment>
<keyword evidence="2" id="KW-1185">Reference proteome</keyword>
<dbReference type="EMBL" id="CATNWA010016475">
    <property type="protein sequence ID" value="CAI9592988.1"/>
    <property type="molecule type" value="Genomic_DNA"/>
</dbReference>
<evidence type="ECO:0000313" key="2">
    <source>
        <dbReference type="Proteomes" id="UP001162483"/>
    </source>
</evidence>
<name>A0ABN9F8M7_9NEOB</name>
<accession>A0ABN9F8M7</accession>
<evidence type="ECO:0000313" key="1">
    <source>
        <dbReference type="EMBL" id="CAI9592988.1"/>
    </source>
</evidence>
<dbReference type="Proteomes" id="UP001162483">
    <property type="component" value="Unassembled WGS sequence"/>
</dbReference>
<feature type="non-terminal residue" evidence="1">
    <location>
        <position position="152"/>
    </location>
</feature>
<protein>
    <submittedName>
        <fullName evidence="1">Uncharacterized protein</fullName>
    </submittedName>
</protein>
<gene>
    <name evidence="1" type="ORF">SPARVUS_LOCUS11467074</name>
</gene>
<reference evidence="1" key="1">
    <citation type="submission" date="2023-05" db="EMBL/GenBank/DDBJ databases">
        <authorList>
            <person name="Stuckert A."/>
        </authorList>
    </citation>
    <scope>NUCLEOTIDE SEQUENCE</scope>
</reference>